<feature type="chain" id="PRO_5029461612" description="HXXXD-type acyl-transferase family protein" evidence="4">
    <location>
        <begin position="21"/>
        <end position="694"/>
    </location>
</feature>
<proteinExistence type="inferred from homology"/>
<name>A0A7J0ECR2_9ERIC</name>
<dbReference type="Proteomes" id="UP000585474">
    <property type="component" value="Unassembled WGS sequence"/>
</dbReference>
<keyword evidence="4" id="KW-0732">Signal</keyword>
<gene>
    <name evidence="5" type="ORF">Acr_03g0007500</name>
</gene>
<dbReference type="Pfam" id="PF02458">
    <property type="entry name" value="Transferase"/>
    <property type="match status" value="2"/>
</dbReference>
<dbReference type="Gene3D" id="3.30.559.10">
    <property type="entry name" value="Chloramphenicol acetyltransferase-like domain"/>
    <property type="match status" value="4"/>
</dbReference>
<dbReference type="GO" id="GO:0016740">
    <property type="term" value="F:transferase activity"/>
    <property type="evidence" value="ECO:0007669"/>
    <property type="project" value="UniProtKB-KW"/>
</dbReference>
<dbReference type="PANTHER" id="PTHR31147:SF66">
    <property type="entry name" value="OS05G0315700 PROTEIN"/>
    <property type="match status" value="1"/>
</dbReference>
<evidence type="ECO:0000256" key="1">
    <source>
        <dbReference type="ARBA" id="ARBA00009861"/>
    </source>
</evidence>
<evidence type="ECO:0000256" key="3">
    <source>
        <dbReference type="SAM" id="MobiDB-lite"/>
    </source>
</evidence>
<evidence type="ECO:0000313" key="5">
    <source>
        <dbReference type="EMBL" id="GFY83976.1"/>
    </source>
</evidence>
<feature type="signal peptide" evidence="4">
    <location>
        <begin position="1"/>
        <end position="20"/>
    </location>
</feature>
<evidence type="ECO:0000256" key="2">
    <source>
        <dbReference type="ARBA" id="ARBA00022679"/>
    </source>
</evidence>
<reference evidence="5 6" key="1">
    <citation type="submission" date="2019-07" db="EMBL/GenBank/DDBJ databases">
        <title>De Novo Assembly of kiwifruit Actinidia rufa.</title>
        <authorList>
            <person name="Sugita-Konishi S."/>
            <person name="Sato K."/>
            <person name="Mori E."/>
            <person name="Abe Y."/>
            <person name="Kisaki G."/>
            <person name="Hamano K."/>
            <person name="Suezawa K."/>
            <person name="Otani M."/>
            <person name="Fukuda T."/>
            <person name="Manabe T."/>
            <person name="Gomi K."/>
            <person name="Tabuchi M."/>
            <person name="Akimitsu K."/>
            <person name="Kataoka I."/>
        </authorList>
    </citation>
    <scope>NUCLEOTIDE SEQUENCE [LARGE SCALE GENOMIC DNA]</scope>
    <source>
        <strain evidence="6">cv. Fuchu</strain>
    </source>
</reference>
<sequence length="694" mass="76327">MGWAEHWVGLGLAGLPWAIAQVSLCSGSAYAHEYKLLSDINDQEGLLRVQIPVIQFYRNDPSMRGRDPVKVIREAIAKTLVFYYPFSGRLREGPTRKLMVECTSEGVVFIEADADVTLEQFRDSLHPPFQCLEELLYDVPSSAGVLNCPLLLIQEELLSDMGPMVLARRMDKGSNRCTQRQRRRDGVTTTHKVTYFVANPDGGVQGTSVRRCRALRFEGAFTSMGSGVALDEGKVSRMLSCRSYGGAQMKSAEANPGPGDVGVLAVMERDRERVLMWIRYWWWLAAKADGLERIQRGEGVGSSEVAKRGGEPTSPHEASGIRPSPPRPSGEFRALPSSLPSLSISRLLVPVTFWRKGENTGGDLDRRRVVRGGENGGHRHQEFDGSVVSDGYGNGGGGFGDSSKPWLRFGAEVTRLKCGGFIVALRLNHTMSDAPGLVQFMVAVGEMARGATSPSVHPVWQRELLSARDPPRVTCTHHEYDEVPDTKGTIVALDDMVRHSFFFGPSQVSTLRKFVPHHLQKCSTFEVLTACLWRCRTIALQPDPEEEVRILCIVNARGKFRPPLPSAYYGNAFAFPVALTTAGKLTQNPLGYALELRETPFHGGEELVYDVTRAGFRDVDFGWGKAAYGGPAKGGVVASFYIPFTNKEGESGIVVPICLPAPAMDRFMTQLDNMLKSSDQPIHGRTSTFITSSL</sequence>
<evidence type="ECO:0000313" key="6">
    <source>
        <dbReference type="Proteomes" id="UP000585474"/>
    </source>
</evidence>
<dbReference type="EMBL" id="BJWL01000003">
    <property type="protein sequence ID" value="GFY83976.1"/>
    <property type="molecule type" value="Genomic_DNA"/>
</dbReference>
<comment type="similarity">
    <text evidence="1">Belongs to the plant acyltransferase family.</text>
</comment>
<organism evidence="5 6">
    <name type="scientific">Actinidia rufa</name>
    <dbReference type="NCBI Taxonomy" id="165716"/>
    <lineage>
        <taxon>Eukaryota</taxon>
        <taxon>Viridiplantae</taxon>
        <taxon>Streptophyta</taxon>
        <taxon>Embryophyta</taxon>
        <taxon>Tracheophyta</taxon>
        <taxon>Spermatophyta</taxon>
        <taxon>Magnoliopsida</taxon>
        <taxon>eudicotyledons</taxon>
        <taxon>Gunneridae</taxon>
        <taxon>Pentapetalae</taxon>
        <taxon>asterids</taxon>
        <taxon>Ericales</taxon>
        <taxon>Actinidiaceae</taxon>
        <taxon>Actinidia</taxon>
    </lineage>
</organism>
<evidence type="ECO:0000256" key="4">
    <source>
        <dbReference type="SAM" id="SignalP"/>
    </source>
</evidence>
<dbReference type="AlphaFoldDB" id="A0A7J0ECR2"/>
<evidence type="ECO:0008006" key="7">
    <source>
        <dbReference type="Google" id="ProtNLM"/>
    </source>
</evidence>
<keyword evidence="6" id="KW-1185">Reference proteome</keyword>
<dbReference type="GO" id="GO:0009723">
    <property type="term" value="P:response to ethylene"/>
    <property type="evidence" value="ECO:0007669"/>
    <property type="project" value="UniProtKB-ARBA"/>
</dbReference>
<feature type="region of interest" description="Disordered" evidence="3">
    <location>
        <begin position="365"/>
        <end position="389"/>
    </location>
</feature>
<dbReference type="PANTHER" id="PTHR31147">
    <property type="entry name" value="ACYL TRANSFERASE 4"/>
    <property type="match status" value="1"/>
</dbReference>
<dbReference type="InterPro" id="IPR050898">
    <property type="entry name" value="Plant_acyltransferase"/>
</dbReference>
<keyword evidence="2" id="KW-0808">Transferase</keyword>
<accession>A0A7J0ECR2</accession>
<protein>
    <recommendedName>
        <fullName evidence="7">HXXXD-type acyl-transferase family protein</fullName>
    </recommendedName>
</protein>
<feature type="region of interest" description="Disordered" evidence="3">
    <location>
        <begin position="298"/>
        <end position="335"/>
    </location>
</feature>
<comment type="caution">
    <text evidence="5">The sequence shown here is derived from an EMBL/GenBank/DDBJ whole genome shotgun (WGS) entry which is preliminary data.</text>
</comment>
<dbReference type="OrthoDB" id="1483986at2759"/>
<dbReference type="InterPro" id="IPR023213">
    <property type="entry name" value="CAT-like_dom_sf"/>
</dbReference>